<name>A0ABX8URG7_9BURK</name>
<dbReference type="InterPro" id="IPR017737">
    <property type="entry name" value="TssE1-like"/>
</dbReference>
<dbReference type="PANTHER" id="PTHR38595">
    <property type="entry name" value="CYTOPLASMIC PROTEIN-RELATED"/>
    <property type="match status" value="1"/>
</dbReference>
<keyword evidence="3" id="KW-1185">Reference proteome</keyword>
<evidence type="ECO:0000313" key="3">
    <source>
        <dbReference type="Proteomes" id="UP000826462"/>
    </source>
</evidence>
<dbReference type="EMBL" id="CP080096">
    <property type="protein sequence ID" value="QYD71598.1"/>
    <property type="molecule type" value="Genomic_DNA"/>
</dbReference>
<dbReference type="PANTHER" id="PTHR38595:SF1">
    <property type="entry name" value="TYPE VI SECRETION SYSTEM COMPONENT TSSE1"/>
    <property type="match status" value="1"/>
</dbReference>
<dbReference type="NCBIfam" id="TIGR03357">
    <property type="entry name" value="VI_zyme"/>
    <property type="match status" value="1"/>
</dbReference>
<organism evidence="2 3">
    <name type="scientific">Paraburkholderia edwinii</name>
    <dbReference type="NCBI Taxonomy" id="2861782"/>
    <lineage>
        <taxon>Bacteria</taxon>
        <taxon>Pseudomonadati</taxon>
        <taxon>Pseudomonadota</taxon>
        <taxon>Betaproteobacteria</taxon>
        <taxon>Burkholderiales</taxon>
        <taxon>Burkholderiaceae</taxon>
        <taxon>Paraburkholderia</taxon>
    </lineage>
</organism>
<sequence>MPNATLAVAPVPLFERLEDDAPFVAHEPQVRRTLTVDELRASVRAELMRLLNTRRGAAHDGRPLDVLSYGLPDWTAYSAARSADRAVLARSVVEAVRAFEPRLLGPHVQIEADPQAAWRLQMRITGKLAHGNGMAPVAYIAPLLDGQPVGIVDERLA</sequence>
<proteinExistence type="predicted"/>
<reference evidence="2 3" key="1">
    <citation type="submission" date="2021-07" db="EMBL/GenBank/DDBJ databases">
        <title>Paraburkholderia edwinii protects Aspergillus sp. from phenazines by acting as a toxin sponge.</title>
        <authorList>
            <person name="Dahlstrom K.M."/>
            <person name="Newman D.K."/>
        </authorList>
    </citation>
    <scope>NUCLEOTIDE SEQUENCE [LARGE SCALE GENOMIC DNA]</scope>
    <source>
        <strain evidence="2 3">Pe01</strain>
    </source>
</reference>
<accession>A0ABX8URG7</accession>
<protein>
    <submittedName>
        <fullName evidence="2">Type VI secretion system baseplate subunit TssE</fullName>
    </submittedName>
</protein>
<dbReference type="InterPro" id="IPR053176">
    <property type="entry name" value="T6SS_TssE1-like"/>
</dbReference>
<evidence type="ECO:0000259" key="1">
    <source>
        <dbReference type="Pfam" id="PF04965"/>
    </source>
</evidence>
<dbReference type="RefSeq" id="WP_219801026.1">
    <property type="nucleotide sequence ID" value="NZ_CP080096.1"/>
</dbReference>
<gene>
    <name evidence="2" type="primary">tssE</name>
    <name evidence="2" type="ORF">KZJ38_31835</name>
</gene>
<dbReference type="Gene3D" id="3.10.450.40">
    <property type="match status" value="1"/>
</dbReference>
<evidence type="ECO:0000313" key="2">
    <source>
        <dbReference type="EMBL" id="QYD71598.1"/>
    </source>
</evidence>
<dbReference type="Proteomes" id="UP000826462">
    <property type="component" value="Chromosome 2"/>
</dbReference>
<dbReference type="SUPFAM" id="SSF160719">
    <property type="entry name" value="gpW/gp25-like"/>
    <property type="match status" value="1"/>
</dbReference>
<dbReference type="Pfam" id="PF04965">
    <property type="entry name" value="GPW_gp25"/>
    <property type="match status" value="1"/>
</dbReference>
<dbReference type="InterPro" id="IPR007048">
    <property type="entry name" value="IraD/Gp25-like"/>
</dbReference>
<feature type="domain" description="IraD/Gp25-like" evidence="1">
    <location>
        <begin position="38"/>
        <end position="130"/>
    </location>
</feature>